<dbReference type="Pfam" id="PF01926">
    <property type="entry name" value="MMR_HSR1"/>
    <property type="match status" value="2"/>
</dbReference>
<dbReference type="InterPro" id="IPR016484">
    <property type="entry name" value="GTPase_Der"/>
</dbReference>
<comment type="subunit">
    <text evidence="9">Associates with the 50S ribosomal subunit.</text>
</comment>
<dbReference type="KEGG" id="pdf:CD630DERM_26320"/>
<dbReference type="EMBL" id="LK933316">
    <property type="protein sequence ID" value="CDT64086.1"/>
    <property type="molecule type" value="Genomic_DNA"/>
</dbReference>
<evidence type="ECO:0000256" key="7">
    <source>
        <dbReference type="ARBA" id="ARBA00032345"/>
    </source>
</evidence>
<accession>A0A031WAW0</accession>
<dbReference type="GO" id="GO:0016787">
    <property type="term" value="F:hydrolase activity"/>
    <property type="evidence" value="ECO:0007669"/>
    <property type="project" value="UniProtKB-KW"/>
</dbReference>
<evidence type="ECO:0000256" key="5">
    <source>
        <dbReference type="ARBA" id="ARBA00022741"/>
    </source>
</evidence>
<dbReference type="FunFam" id="3.40.50.300:FF:000057">
    <property type="entry name" value="GTPase Der"/>
    <property type="match status" value="1"/>
</dbReference>
<evidence type="ECO:0000256" key="3">
    <source>
        <dbReference type="ARBA" id="ARBA00022517"/>
    </source>
</evidence>
<dbReference type="GO" id="GO:0042254">
    <property type="term" value="P:ribosome biogenesis"/>
    <property type="evidence" value="ECO:0007669"/>
    <property type="project" value="UniProtKB-KW"/>
</dbReference>
<evidence type="ECO:0000259" key="12">
    <source>
        <dbReference type="PROSITE" id="PS51712"/>
    </source>
</evidence>
<keyword evidence="3 9" id="KW-0690">Ribosome biogenesis</keyword>
<dbReference type="EMBL" id="CAAJVP010000013">
    <property type="protein sequence ID" value="VHY13193.1"/>
    <property type="molecule type" value="Genomic_DNA"/>
</dbReference>
<feature type="binding site" evidence="9">
    <location>
        <begin position="297"/>
        <end position="300"/>
    </location>
    <ligand>
        <name>GTP</name>
        <dbReference type="ChEBI" id="CHEBI:37565"/>
        <label>2</label>
    </ligand>
</feature>
<feature type="binding site" evidence="9">
    <location>
        <begin position="12"/>
        <end position="19"/>
    </location>
    <ligand>
        <name>GTP</name>
        <dbReference type="ChEBI" id="CHEBI:37565"/>
        <label>1</label>
    </ligand>
</feature>
<sequence length="441" mass="49655">MSISRPVVAVVGRPNVGKSTIFNKFAGKRISIVENTPGVTRDRIFAEVEWLDKYFTLVDTGGIEPDSEDIILSQMRNQAMLAMDMSHVILFIVDGKAGITAADKEIAQLLRKTKKPVILVVNKIDSQSQFDNIYDFYELGFGTPFAVSGANSMGFGDLLDEIVENFPAGLDTEYEEDIIRVAITGKPNAGKSSILNKILGEERVIVSPIAGTTRDAIDTYFEKNGQKFLLIDTAGLRRKSKIYETIEKYSVIRAMSAVDRADVVLIVIDALEGVTEQDTKVAGIAHDEGKGCIFVINKWDLIEKDNKTMSNYTKDIKEKFPFMMYAPIVFVSAKTNQRMNKILDTVEYVSNEHSKRISTSALNEVIGEAVMLNQPPSDKGRRLKIYYGTQTDIRPPKITLFINDKDLTHFSYQRYLENKIRENFGFEGTSIKFEYRQKNKK</sequence>
<dbReference type="Gene3D" id="3.40.50.300">
    <property type="entry name" value="P-loop containing nucleotide triphosphate hydrolases"/>
    <property type="match status" value="2"/>
</dbReference>
<evidence type="ECO:0000256" key="10">
    <source>
        <dbReference type="PROSITE-ProRule" id="PRU01049"/>
    </source>
</evidence>
<dbReference type="NCBIfam" id="TIGR03594">
    <property type="entry name" value="GTPase_EngA"/>
    <property type="match status" value="1"/>
</dbReference>
<dbReference type="InterPro" id="IPR032859">
    <property type="entry name" value="KH_dom-like"/>
</dbReference>
<dbReference type="EMBL" id="LK932407">
    <property type="protein sequence ID" value="CDS88588.1"/>
    <property type="molecule type" value="Genomic_DNA"/>
</dbReference>
<evidence type="ECO:0000256" key="9">
    <source>
        <dbReference type="HAMAP-Rule" id="MF_00195"/>
    </source>
</evidence>
<evidence type="ECO:0000313" key="16">
    <source>
        <dbReference type="EMBL" id="SJS32814.1"/>
    </source>
</evidence>
<dbReference type="InterPro" id="IPR031166">
    <property type="entry name" value="G_ENGA"/>
</dbReference>
<keyword evidence="6 9" id="KW-0342">GTP-binding</keyword>
<feature type="domain" description="EngA-type G" evidence="12">
    <location>
        <begin position="6"/>
        <end position="170"/>
    </location>
</feature>
<comment type="similarity">
    <text evidence="1 9 10 11">Belongs to the TRAFAC class TrmE-Era-EngA-EngB-Septin-like GTPase superfamily. EngA (Der) GTPase family.</text>
</comment>
<dbReference type="EMBL" id="CAADAN010000001">
    <property type="protein sequence ID" value="VFD29062.1"/>
    <property type="molecule type" value="Genomic_DNA"/>
</dbReference>
<feature type="binding site" evidence="9">
    <location>
        <begin position="122"/>
        <end position="125"/>
    </location>
    <ligand>
        <name>GTP</name>
        <dbReference type="ChEBI" id="CHEBI:37565"/>
        <label>1</label>
    </ligand>
</feature>
<evidence type="ECO:0000256" key="6">
    <source>
        <dbReference type="ARBA" id="ARBA00023134"/>
    </source>
</evidence>
<dbReference type="PRINTS" id="PR00326">
    <property type="entry name" value="GTP1OBG"/>
</dbReference>
<evidence type="ECO:0000313" key="21">
    <source>
        <dbReference type="Proteomes" id="UP000411588"/>
    </source>
</evidence>
<keyword evidence="5 9" id="KW-0547">Nucleotide-binding</keyword>
<dbReference type="FunFam" id="3.30.300.20:FF:000004">
    <property type="entry name" value="GTPase Der"/>
    <property type="match status" value="1"/>
</dbReference>
<dbReference type="GeneID" id="66355034"/>
<comment type="function">
    <text evidence="8 9 11">GTPase that plays an essential role in the late steps of ribosome biogenesis.</text>
</comment>
<keyword evidence="14" id="KW-0378">Hydrolase</keyword>
<dbReference type="AlphaFoldDB" id="A0A031WAW0"/>
<feature type="binding site" evidence="9">
    <location>
        <begin position="232"/>
        <end position="236"/>
    </location>
    <ligand>
        <name>GTP</name>
        <dbReference type="ChEBI" id="CHEBI:37565"/>
        <label>2</label>
    </ligand>
</feature>
<evidence type="ECO:0000313" key="14">
    <source>
        <dbReference type="EMBL" id="CDS88588.1"/>
    </source>
</evidence>
<dbReference type="Proteomes" id="UP000411588">
    <property type="component" value="Unassembled WGS sequence"/>
</dbReference>
<evidence type="ECO:0000313" key="20">
    <source>
        <dbReference type="Proteomes" id="UP000372533"/>
    </source>
</evidence>
<dbReference type="InterPro" id="IPR005225">
    <property type="entry name" value="Small_GTP-bd"/>
</dbReference>
<dbReference type="EMBL" id="FUPS01000005">
    <property type="protein sequence ID" value="SJS32814.1"/>
    <property type="molecule type" value="Genomic_DNA"/>
</dbReference>
<evidence type="ECO:0000313" key="17">
    <source>
        <dbReference type="EMBL" id="VFD29062.1"/>
    </source>
</evidence>
<reference evidence="14" key="1">
    <citation type="submission" date="2014-07" db="EMBL/GenBank/DDBJ databases">
        <authorList>
            <person name="Monot Marc"/>
        </authorList>
    </citation>
    <scope>NUCLEOTIDE SEQUENCE</scope>
    <source>
        <strain evidence="15">7032989</strain>
        <strain evidence="14">7032994</strain>
    </source>
</reference>
<evidence type="ECO:0000256" key="4">
    <source>
        <dbReference type="ARBA" id="ARBA00022737"/>
    </source>
</evidence>
<organism evidence="14">
    <name type="scientific">Clostridioides difficile</name>
    <name type="common">Peptoclostridium difficile</name>
    <dbReference type="NCBI Taxonomy" id="1496"/>
    <lineage>
        <taxon>Bacteria</taxon>
        <taxon>Bacillati</taxon>
        <taxon>Bacillota</taxon>
        <taxon>Clostridia</taxon>
        <taxon>Peptostreptococcales</taxon>
        <taxon>Peptostreptococcaceae</taxon>
        <taxon>Clostridioides</taxon>
    </lineage>
</organism>
<dbReference type="SUPFAM" id="SSF52540">
    <property type="entry name" value="P-loop containing nucleoside triphosphate hydrolases"/>
    <property type="match status" value="2"/>
</dbReference>
<dbReference type="FunFam" id="3.40.50.300:FF:000040">
    <property type="entry name" value="GTPase Der"/>
    <property type="match status" value="1"/>
</dbReference>
<feature type="domain" description="EngA-type G" evidence="12">
    <location>
        <begin position="179"/>
        <end position="354"/>
    </location>
</feature>
<feature type="binding site" evidence="9">
    <location>
        <begin position="185"/>
        <end position="192"/>
    </location>
    <ligand>
        <name>GTP</name>
        <dbReference type="ChEBI" id="CHEBI:37565"/>
        <label>2</label>
    </ligand>
</feature>
<keyword evidence="4 11" id="KW-0677">Repeat</keyword>
<dbReference type="PROSITE" id="PS51712">
    <property type="entry name" value="G_ENGA"/>
    <property type="match status" value="2"/>
</dbReference>
<dbReference type="Proteomes" id="UP000372533">
    <property type="component" value="Unassembled WGS sequence"/>
</dbReference>
<dbReference type="PATRIC" id="fig|1496.1372.peg.3322"/>
<evidence type="ECO:0000313" key="19">
    <source>
        <dbReference type="Proteomes" id="UP000189137"/>
    </source>
</evidence>
<dbReference type="NCBIfam" id="TIGR00231">
    <property type="entry name" value="small_GTP"/>
    <property type="match status" value="2"/>
</dbReference>
<protein>
    <recommendedName>
        <fullName evidence="2 9">GTPase Der</fullName>
    </recommendedName>
    <alternativeName>
        <fullName evidence="7 9">GTP-binding protein EngA</fullName>
    </alternativeName>
</protein>
<evidence type="ECO:0000313" key="18">
    <source>
        <dbReference type="EMBL" id="VHY13193.1"/>
    </source>
</evidence>
<dbReference type="CDD" id="cd01894">
    <property type="entry name" value="EngA1"/>
    <property type="match status" value="1"/>
</dbReference>
<dbReference type="InterPro" id="IPR006073">
    <property type="entry name" value="GTP-bd"/>
</dbReference>
<dbReference type="OrthoDB" id="9805918at2"/>
<dbReference type="PANTHER" id="PTHR43834">
    <property type="entry name" value="GTPASE DER"/>
    <property type="match status" value="1"/>
</dbReference>
<dbReference type="OMA" id="CNLPQYV"/>
<reference evidence="18 20" key="2">
    <citation type="submission" date="2019-04" db="EMBL/GenBank/DDBJ databases">
        <authorList>
            <consortium name="Pathogen Informatics"/>
        </authorList>
    </citation>
    <scope>NUCLEOTIDE SEQUENCE [LARGE SCALE GENOMIC DNA]</scope>
    <source>
        <strain evidence="21">clo34</strain>
        <strain evidence="17">Clo34</strain>
        <strain evidence="18">Tl291</strain>
        <strain evidence="20">tl291</strain>
        <strain evidence="16 19">VRECD0157</strain>
    </source>
</reference>
<dbReference type="InterPro" id="IPR027417">
    <property type="entry name" value="P-loop_NTPase"/>
</dbReference>
<dbReference type="GO" id="GO:0005525">
    <property type="term" value="F:GTP binding"/>
    <property type="evidence" value="ECO:0007669"/>
    <property type="project" value="UniProtKB-UniRule"/>
</dbReference>
<gene>
    <name evidence="14" type="primary">engA</name>
    <name evidence="9" type="synonym">der</name>
    <name evidence="17" type="synonym">der_1</name>
    <name evidence="16" type="synonym">der_2</name>
    <name evidence="15" type="ORF">BN1095_620032</name>
    <name evidence="13" type="ORF">BN1096_520067</name>
    <name evidence="14" type="ORF">BN1097_680117</name>
    <name evidence="18" type="ORF">SAMEA1402366_02602</name>
    <name evidence="17" type="ORF">SAMEA1402399_00094</name>
    <name evidence="16" type="ORF">SAMEA3375112_01847</name>
</gene>
<proteinExistence type="inferred from homology"/>
<dbReference type="HAMAP" id="MF_00195">
    <property type="entry name" value="GTPase_Der"/>
    <property type="match status" value="1"/>
</dbReference>
<feature type="binding site" evidence="9">
    <location>
        <begin position="59"/>
        <end position="63"/>
    </location>
    <ligand>
        <name>GTP</name>
        <dbReference type="ChEBI" id="CHEBI:37565"/>
        <label>1</label>
    </ligand>
</feature>
<dbReference type="GO" id="GO:0043022">
    <property type="term" value="F:ribosome binding"/>
    <property type="evidence" value="ECO:0007669"/>
    <property type="project" value="TreeGrafter"/>
</dbReference>
<dbReference type="InterPro" id="IPR015946">
    <property type="entry name" value="KH_dom-like_a/b"/>
</dbReference>
<dbReference type="PANTHER" id="PTHR43834:SF6">
    <property type="entry name" value="GTPASE DER"/>
    <property type="match status" value="1"/>
</dbReference>
<dbReference type="CDD" id="cd01895">
    <property type="entry name" value="EngA2"/>
    <property type="match status" value="1"/>
</dbReference>
<dbReference type="Gene3D" id="3.30.300.20">
    <property type="match status" value="1"/>
</dbReference>
<dbReference type="Proteomes" id="UP000189137">
    <property type="component" value="Unassembled WGS sequence"/>
</dbReference>
<evidence type="ECO:0000256" key="11">
    <source>
        <dbReference type="RuleBase" id="RU004481"/>
    </source>
</evidence>
<evidence type="ECO:0000313" key="13">
    <source>
        <dbReference type="EMBL" id="CDS85048.1"/>
    </source>
</evidence>
<name>A0A031WAW0_CLODI</name>
<evidence type="ECO:0000256" key="2">
    <source>
        <dbReference type="ARBA" id="ARBA00020953"/>
    </source>
</evidence>
<dbReference type="PIRSF" id="PIRSF006485">
    <property type="entry name" value="GTP-binding_EngA"/>
    <property type="match status" value="1"/>
</dbReference>
<evidence type="ECO:0000256" key="1">
    <source>
        <dbReference type="ARBA" id="ARBA00008279"/>
    </source>
</evidence>
<dbReference type="Pfam" id="PF14714">
    <property type="entry name" value="KH_dom-like"/>
    <property type="match status" value="1"/>
</dbReference>
<evidence type="ECO:0000256" key="8">
    <source>
        <dbReference type="ARBA" id="ARBA00053470"/>
    </source>
</evidence>
<dbReference type="EMBL" id="LK932505">
    <property type="protein sequence ID" value="CDS85048.1"/>
    <property type="molecule type" value="Genomic_DNA"/>
</dbReference>
<evidence type="ECO:0000313" key="15">
    <source>
        <dbReference type="EMBL" id="CDT64086.1"/>
    </source>
</evidence>
<dbReference type="RefSeq" id="WP_003426959.1">
    <property type="nucleotide sequence ID" value="NZ_AP025558.1"/>
</dbReference>